<name>A0A3B0XBU1_9ZZZZ</name>
<feature type="transmembrane region" description="Helical" evidence="1">
    <location>
        <begin position="20"/>
        <end position="40"/>
    </location>
</feature>
<dbReference type="Gene3D" id="1.20.144.10">
    <property type="entry name" value="Phosphatidic acid phosphatase type 2/haloperoxidase"/>
    <property type="match status" value="1"/>
</dbReference>
<keyword evidence="1" id="KW-0812">Transmembrane</keyword>
<proteinExistence type="predicted"/>
<protein>
    <submittedName>
        <fullName evidence="2">DedA protein</fullName>
    </submittedName>
</protein>
<dbReference type="SUPFAM" id="SSF48317">
    <property type="entry name" value="Acid phosphatase/Vanadium-dependent haloperoxidase"/>
    <property type="match status" value="1"/>
</dbReference>
<keyword evidence="1" id="KW-1133">Transmembrane helix</keyword>
<feature type="transmembrane region" description="Helical" evidence="1">
    <location>
        <begin position="223"/>
        <end position="240"/>
    </location>
</feature>
<evidence type="ECO:0000313" key="2">
    <source>
        <dbReference type="EMBL" id="VAW61843.1"/>
    </source>
</evidence>
<dbReference type="AlphaFoldDB" id="A0A3B0XBU1"/>
<sequence>MWIGSGYLFAQSLSLAATWLSRLGMSLMVILLLIILLWFIKQRVFHHGRSLIHFGKSLLQSFSTALKTNPGVMTYVRRHPAFFGFMKKRVQRQQFSGIPLTLLGLAFLYVLALFGGIIEDLITLDPIVYADQNVAQIIAALRNQPVIQTFIWITKLGMWQLLLPLLGISVLILISTQRYLLVLPLLVSSIGSAVFVLLGKLAFHRPRPADSVLLEHSYSFPSGHATLVVAFYGFLGYLLIRHSSQWSQRVNLFFISAILCPAYRNQSAGTGCLLYQYSVPYTTLA</sequence>
<keyword evidence="1" id="KW-0472">Membrane</keyword>
<dbReference type="EMBL" id="UOFI01000015">
    <property type="protein sequence ID" value="VAW61843.1"/>
    <property type="molecule type" value="Genomic_DNA"/>
</dbReference>
<accession>A0A3B0XBU1</accession>
<organism evidence="2">
    <name type="scientific">hydrothermal vent metagenome</name>
    <dbReference type="NCBI Taxonomy" id="652676"/>
    <lineage>
        <taxon>unclassified sequences</taxon>
        <taxon>metagenomes</taxon>
        <taxon>ecological metagenomes</taxon>
    </lineage>
</organism>
<gene>
    <name evidence="2" type="ORF">MNBD_GAMMA09-3642</name>
</gene>
<dbReference type="InterPro" id="IPR036938">
    <property type="entry name" value="PAP2/HPO_sf"/>
</dbReference>
<feature type="transmembrane region" description="Helical" evidence="1">
    <location>
        <begin position="181"/>
        <end position="203"/>
    </location>
</feature>
<feature type="transmembrane region" description="Helical" evidence="1">
    <location>
        <begin position="95"/>
        <end position="118"/>
    </location>
</feature>
<feature type="transmembrane region" description="Helical" evidence="1">
    <location>
        <begin position="150"/>
        <end position="174"/>
    </location>
</feature>
<reference evidence="2" key="1">
    <citation type="submission" date="2018-06" db="EMBL/GenBank/DDBJ databases">
        <authorList>
            <person name="Zhirakovskaya E."/>
        </authorList>
    </citation>
    <scope>NUCLEOTIDE SEQUENCE</scope>
</reference>
<evidence type="ECO:0000256" key="1">
    <source>
        <dbReference type="SAM" id="Phobius"/>
    </source>
</evidence>